<proteinExistence type="predicted"/>
<sequence length="342" mass="37345">MPMLCGVSAPRIVTAFGLPRLSVTSHHPDLRPLRRAAVRRDWPAVVDFFAGLPAEHDPSFAAEVVANVDGSETFLEPAVHGPLAPELAGTLLGARWVKMGWAARGARAAKYTKPEQFERFHAYLGRADELLEQVTGGEPGNVSAWTTRVHIARGLSVGQAEARRRYEQAARSRPHPFNAQIALAQQLCPKWGGSFAQLHAFAAECAAQAPPGSLSAAVVAEAHIEQARAEKSATGWLRQPWVRAELSRAAERSVDHPTYRPVHGWVMAHSRFAYAWTLAGDRPRAARHFAALGNAMTDYPWKYWLGSGRTTYKARQLGAFGKSIGRGGDPATDDLRSTPILR</sequence>
<protein>
    <recommendedName>
        <fullName evidence="4">DUF4034 domain-containing protein</fullName>
    </recommendedName>
</protein>
<evidence type="ECO:0000313" key="3">
    <source>
        <dbReference type="Proteomes" id="UP000198217"/>
    </source>
</evidence>
<reference evidence="2 3" key="1">
    <citation type="submission" date="2016-06" db="EMBL/GenBank/DDBJ databases">
        <authorList>
            <person name="Kjaerup R.B."/>
            <person name="Dalgaard T.S."/>
            <person name="Juul-Madsen H.R."/>
        </authorList>
    </citation>
    <scope>NUCLEOTIDE SEQUENCE [LARGE SCALE GENOMIC DNA]</scope>
    <source>
        <strain evidence="2 3">DSM 43904</strain>
    </source>
</reference>
<gene>
    <name evidence="2" type="ORF">GA0070609_5574</name>
</gene>
<dbReference type="AlphaFoldDB" id="A0A1C5K6I3"/>
<evidence type="ECO:0000256" key="1">
    <source>
        <dbReference type="SAM" id="MobiDB-lite"/>
    </source>
</evidence>
<evidence type="ECO:0008006" key="4">
    <source>
        <dbReference type="Google" id="ProtNLM"/>
    </source>
</evidence>
<organism evidence="2 3">
    <name type="scientific">Micromonospora echinaurantiaca</name>
    <dbReference type="NCBI Taxonomy" id="47857"/>
    <lineage>
        <taxon>Bacteria</taxon>
        <taxon>Bacillati</taxon>
        <taxon>Actinomycetota</taxon>
        <taxon>Actinomycetes</taxon>
        <taxon>Micromonosporales</taxon>
        <taxon>Micromonosporaceae</taxon>
        <taxon>Micromonospora</taxon>
    </lineage>
</organism>
<accession>A0A1C5K6I3</accession>
<dbReference type="Proteomes" id="UP000198217">
    <property type="component" value="Chromosome I"/>
</dbReference>
<dbReference type="EMBL" id="LT607750">
    <property type="protein sequence ID" value="SCG78360.1"/>
    <property type="molecule type" value="Genomic_DNA"/>
</dbReference>
<name>A0A1C5K6I3_9ACTN</name>
<evidence type="ECO:0000313" key="2">
    <source>
        <dbReference type="EMBL" id="SCG78360.1"/>
    </source>
</evidence>
<feature type="region of interest" description="Disordered" evidence="1">
    <location>
        <begin position="323"/>
        <end position="342"/>
    </location>
</feature>
<keyword evidence="3" id="KW-1185">Reference proteome</keyword>